<proteinExistence type="predicted"/>
<protein>
    <submittedName>
        <fullName evidence="2">Uncharacterized protein</fullName>
    </submittedName>
</protein>
<feature type="region of interest" description="Disordered" evidence="1">
    <location>
        <begin position="1"/>
        <end position="25"/>
    </location>
</feature>
<comment type="caution">
    <text evidence="2">The sequence shown here is derived from an EMBL/GenBank/DDBJ whole genome shotgun (WGS) entry which is preliminary data.</text>
</comment>
<evidence type="ECO:0000313" key="2">
    <source>
        <dbReference type="EMBL" id="GHI16208.1"/>
    </source>
</evidence>
<dbReference type="EMBL" id="BNDV01000013">
    <property type="protein sequence ID" value="GHI16208.1"/>
    <property type="molecule type" value="Genomic_DNA"/>
</dbReference>
<evidence type="ECO:0000256" key="1">
    <source>
        <dbReference type="SAM" id="MobiDB-lite"/>
    </source>
</evidence>
<reference evidence="3" key="1">
    <citation type="submission" date="2020-09" db="EMBL/GenBank/DDBJ databases">
        <title>Whole genome shotgun sequence of Streptomyces cinnamonensis NBRC 15873.</title>
        <authorList>
            <person name="Komaki H."/>
            <person name="Tamura T."/>
        </authorList>
    </citation>
    <scope>NUCLEOTIDE SEQUENCE [LARGE SCALE GENOMIC DNA]</scope>
    <source>
        <strain evidence="3">NBRC 15873</strain>
    </source>
</reference>
<accession>A0ABQ3NTZ1</accession>
<sequence>MAGAQCGGHGQVQCGAGGAAQFGEPGEDLSRAAVLADRASGQVGQQPHGLRLAVLRQDGEVGELLAAPVPAVPGCGAGAAERVEDGGETPSG</sequence>
<organism evidence="2 3">
    <name type="scientific">Streptomyces virginiae</name>
    <name type="common">Streptomyces cinnamonensis</name>
    <dbReference type="NCBI Taxonomy" id="1961"/>
    <lineage>
        <taxon>Bacteria</taxon>
        <taxon>Bacillati</taxon>
        <taxon>Actinomycetota</taxon>
        <taxon>Actinomycetes</taxon>
        <taxon>Kitasatosporales</taxon>
        <taxon>Streptomycetaceae</taxon>
        <taxon>Streptomyces</taxon>
    </lineage>
</organism>
<evidence type="ECO:0000313" key="3">
    <source>
        <dbReference type="Proteomes" id="UP000660554"/>
    </source>
</evidence>
<feature type="compositionally biased region" description="Gly residues" evidence="1">
    <location>
        <begin position="1"/>
        <end position="20"/>
    </location>
</feature>
<keyword evidence="3" id="KW-1185">Reference proteome</keyword>
<name>A0ABQ3NTZ1_STRVG</name>
<gene>
    <name evidence="2" type="ORF">Scinn_56710</name>
</gene>
<dbReference type="Proteomes" id="UP000660554">
    <property type="component" value="Unassembled WGS sequence"/>
</dbReference>